<dbReference type="Pfam" id="PF08820">
    <property type="entry name" value="DUF1803"/>
    <property type="match status" value="1"/>
</dbReference>
<evidence type="ECO:0000313" key="5">
    <source>
        <dbReference type="Proteomes" id="UP000262901"/>
    </source>
</evidence>
<reference evidence="2 6" key="1">
    <citation type="submission" date="2018-08" db="EMBL/GenBank/DDBJ databases">
        <title>Draft genome of Streptococcus sp .nov. Z2.</title>
        <authorList>
            <person name="Tian Z."/>
        </authorList>
    </citation>
    <scope>NUCLEOTIDE SEQUENCE [LARGE SCALE GENOMIC DNA]</scope>
    <source>
        <strain evidence="2 6">Z2</strain>
    </source>
</reference>
<dbReference type="Proteomes" id="UP000262901">
    <property type="component" value="Unassembled WGS sequence"/>
</dbReference>
<sequence>MIKIFHPDRLTSQPFFQELINFLYPDKTVTLRQIKQAFPSIVKIDRFIEDYVQAGYLFRNNRRYSLTLPLVTEESIVGLDDMVFVDTESPLYRSLLARTFTTVLTNQTNQALLLERTSLDRSEATLANYFYGLRQSRPLPDSLQPLYHLLGDVNQEYALKYMTTFLLKFGRRSEVSQKRPDIFVQALELLGYIAKNGSGRYELLLEFFEEELTFRTKINP</sequence>
<accession>A0A346NDV4</accession>
<organism evidence="3 5">
    <name type="scientific">Streptococcus chenjunshii</name>
    <dbReference type="NCBI Taxonomy" id="2173853"/>
    <lineage>
        <taxon>Bacteria</taxon>
        <taxon>Bacillati</taxon>
        <taxon>Bacillota</taxon>
        <taxon>Bacilli</taxon>
        <taxon>Lactobacillales</taxon>
        <taxon>Streptococcaceae</taxon>
        <taxon>Streptococcus</taxon>
    </lineage>
</organism>
<dbReference type="Proteomes" id="UP000264056">
    <property type="component" value="Unassembled WGS sequence"/>
</dbReference>
<evidence type="ECO:0000313" key="6">
    <source>
        <dbReference type="Proteomes" id="UP000264056"/>
    </source>
</evidence>
<evidence type="ECO:0000313" key="2">
    <source>
        <dbReference type="EMBL" id="RFU50771.1"/>
    </source>
</evidence>
<dbReference type="KEGG" id="schj:DDV21_008945"/>
<reference evidence="3 5" key="2">
    <citation type="submission" date="2018-08" db="EMBL/GenBank/DDBJ databases">
        <title>Draft genome of Streptococcus sp. nov. Z1.</title>
        <authorList>
            <person name="Tian Z."/>
        </authorList>
    </citation>
    <scope>NUCLEOTIDE SEQUENCE [LARGE SCALE GENOMIC DNA]</scope>
    <source>
        <strain evidence="3">Z1</strain>
        <strain evidence="5">Z1(2018)</strain>
    </source>
</reference>
<dbReference type="RefSeq" id="WP_116878407.1">
    <property type="nucleotide sequence ID" value="NZ_CP031733.1"/>
</dbReference>
<reference evidence="4" key="3">
    <citation type="submission" date="2018-08" db="EMBL/GenBank/DDBJ databases">
        <title>Streptococcus chenjunshii sp. nov., isolated from stools sample of the Tibetan antelope in the Qinghai-Tibet plateau, China.</title>
        <authorList>
            <person name="Tian Z."/>
        </authorList>
    </citation>
    <scope>NUCLEOTIDE SEQUENCE [LARGE SCALE GENOMIC DNA]</scope>
    <source>
        <strain evidence="4">Z15</strain>
    </source>
</reference>
<evidence type="ECO:0000313" key="1">
    <source>
        <dbReference type="EMBL" id="AXQ79199.1"/>
    </source>
</evidence>
<dbReference type="Proteomes" id="UP000246115">
    <property type="component" value="Chromosome"/>
</dbReference>
<protein>
    <submittedName>
        <fullName evidence="3">DUF1803 domain-containing protein</fullName>
    </submittedName>
</protein>
<name>A0A372KKZ7_9STRE</name>
<keyword evidence="6" id="KW-1185">Reference proteome</keyword>
<evidence type="ECO:0000313" key="4">
    <source>
        <dbReference type="Proteomes" id="UP000246115"/>
    </source>
</evidence>
<dbReference type="EMBL" id="QVQZ01000015">
    <property type="protein sequence ID" value="RFU52952.1"/>
    <property type="molecule type" value="Genomic_DNA"/>
</dbReference>
<dbReference type="EMBL" id="CP031733">
    <property type="protein sequence ID" value="AXQ79199.1"/>
    <property type="molecule type" value="Genomic_DNA"/>
</dbReference>
<gene>
    <name evidence="1" type="ORF">DDV21_008945</name>
    <name evidence="2" type="ORF">DDV22_06975</name>
    <name evidence="3" type="ORF">DDV23_07055</name>
</gene>
<dbReference type="OrthoDB" id="2234771at2"/>
<accession>A0A372KKZ7</accession>
<proteinExistence type="predicted"/>
<dbReference type="InterPro" id="IPR014924">
    <property type="entry name" value="DUF1803"/>
</dbReference>
<reference evidence="1" key="4">
    <citation type="journal article" date="2019" name="Int. J. Syst. Evol. Microbiol.">
        <title>Streptococcus chenjunshii sp. nov. isolated from feces of Tibetan antelopes.</title>
        <authorList>
            <person name="Tian Z."/>
            <person name="Lu S."/>
            <person name="Jin D."/>
            <person name="Yang J."/>
            <person name="Pu J."/>
            <person name="Lai X.H."/>
            <person name="Bai X.N."/>
            <person name="Wu X.M."/>
            <person name="Li J."/>
            <person name="Wang S."/>
            <person name="Xu J."/>
        </authorList>
    </citation>
    <scope>NUCLEOTIDE SEQUENCE</scope>
    <source>
        <strain evidence="1">Z15</strain>
    </source>
</reference>
<evidence type="ECO:0000313" key="3">
    <source>
        <dbReference type="EMBL" id="RFU52952.1"/>
    </source>
</evidence>
<dbReference type="AlphaFoldDB" id="A0A372KKZ7"/>
<dbReference type="EMBL" id="QVQY01000017">
    <property type="protein sequence ID" value="RFU50771.1"/>
    <property type="molecule type" value="Genomic_DNA"/>
</dbReference>